<dbReference type="OrthoDB" id="9781189at2"/>
<feature type="domain" description="Metallo-beta-lactamase" evidence="1">
    <location>
        <begin position="11"/>
        <end position="190"/>
    </location>
</feature>
<gene>
    <name evidence="2" type="primary">yycJ_1</name>
    <name evidence="2" type="ORF">CLMAG_00840</name>
</gene>
<dbReference type="InterPro" id="IPR052533">
    <property type="entry name" value="WalJ/YycJ-like"/>
</dbReference>
<dbReference type="InterPro" id="IPR036866">
    <property type="entry name" value="RibonucZ/Hydroxyglut_hydro"/>
</dbReference>
<dbReference type="SUPFAM" id="SSF56281">
    <property type="entry name" value="Metallo-hydrolase/oxidoreductase"/>
    <property type="match status" value="1"/>
</dbReference>
<sequence>MIFCPLYSGSSGNSIFASSDKAKVLIDAGLPGKHIEKALEHIGQNAKDIDAIFVTHEHTDHTKGVGVLSRKYDIPIYANSATWEAMSKTLGKIKTENIRIIENNYINIKDMDITSYEISHDAAAPSGYSLSHKNKKACIATDLGVFSEEVSNHLEDADVILLESNHDIQMLKFGPYPYNLKRRILSNVGHLSNDDCGKAIINITNSKFKKIILGHLSKTNNYPELAYQTVVNVLKDAKIKLDKDLCLSMAKRDMPSNYIEF</sequence>
<proteinExistence type="predicted"/>
<dbReference type="PANTHER" id="PTHR47619:SF1">
    <property type="entry name" value="EXODEOXYRIBONUCLEASE WALJ"/>
    <property type="match status" value="1"/>
</dbReference>
<evidence type="ECO:0000313" key="2">
    <source>
        <dbReference type="EMBL" id="KZL93080.1"/>
    </source>
</evidence>
<dbReference type="InterPro" id="IPR001279">
    <property type="entry name" value="Metallo-B-lactamas"/>
</dbReference>
<keyword evidence="2" id="KW-0378">Hydrolase</keyword>
<dbReference type="STRING" id="1121326.CLMAG_00840"/>
<dbReference type="GO" id="GO:0016787">
    <property type="term" value="F:hydrolase activity"/>
    <property type="evidence" value="ECO:0007669"/>
    <property type="project" value="UniProtKB-KW"/>
</dbReference>
<dbReference type="RefSeq" id="WP_066616395.1">
    <property type="nucleotide sequence ID" value="NZ_FQXL01000034.1"/>
</dbReference>
<dbReference type="AlphaFoldDB" id="A0A162TUG2"/>
<dbReference type="PATRIC" id="fig|1121326.3.peg.71"/>
<dbReference type="EC" id="3.-.-.-" evidence="2"/>
<dbReference type="Gene3D" id="3.60.15.10">
    <property type="entry name" value="Ribonuclease Z/Hydroxyacylglutathione hydrolase-like"/>
    <property type="match status" value="1"/>
</dbReference>
<dbReference type="SMART" id="SM00849">
    <property type="entry name" value="Lactamase_B"/>
    <property type="match status" value="1"/>
</dbReference>
<comment type="caution">
    <text evidence="2">The sequence shown here is derived from an EMBL/GenBank/DDBJ whole genome shotgun (WGS) entry which is preliminary data.</text>
</comment>
<name>A0A162TUG2_9CLOT</name>
<evidence type="ECO:0000259" key="1">
    <source>
        <dbReference type="SMART" id="SM00849"/>
    </source>
</evidence>
<dbReference type="Proteomes" id="UP000076603">
    <property type="component" value="Unassembled WGS sequence"/>
</dbReference>
<dbReference type="EMBL" id="LWAE01000001">
    <property type="protein sequence ID" value="KZL93080.1"/>
    <property type="molecule type" value="Genomic_DNA"/>
</dbReference>
<organism evidence="2 3">
    <name type="scientific">Clostridium magnum DSM 2767</name>
    <dbReference type="NCBI Taxonomy" id="1121326"/>
    <lineage>
        <taxon>Bacteria</taxon>
        <taxon>Bacillati</taxon>
        <taxon>Bacillota</taxon>
        <taxon>Clostridia</taxon>
        <taxon>Eubacteriales</taxon>
        <taxon>Clostridiaceae</taxon>
        <taxon>Clostridium</taxon>
    </lineage>
</organism>
<accession>A0A162TUG2</accession>
<evidence type="ECO:0000313" key="3">
    <source>
        <dbReference type="Proteomes" id="UP000076603"/>
    </source>
</evidence>
<protein>
    <submittedName>
        <fullName evidence="2">Putative metallo-hydrolase YycJ</fullName>
        <ecNumber evidence="2">3.-.-.-</ecNumber>
    </submittedName>
</protein>
<dbReference type="PANTHER" id="PTHR47619">
    <property type="entry name" value="METALLO-HYDROLASE YYCJ-RELATED"/>
    <property type="match status" value="1"/>
</dbReference>
<dbReference type="Pfam" id="PF00753">
    <property type="entry name" value="Lactamase_B"/>
    <property type="match status" value="1"/>
</dbReference>
<keyword evidence="3" id="KW-1185">Reference proteome</keyword>
<reference evidence="2 3" key="1">
    <citation type="submission" date="2016-04" db="EMBL/GenBank/DDBJ databases">
        <title>Genome sequence of Clostridium magnum DSM 2767.</title>
        <authorList>
            <person name="Poehlein A."/>
            <person name="Uhlig R."/>
            <person name="Fischer R."/>
            <person name="Bahl H."/>
            <person name="Daniel R."/>
        </authorList>
    </citation>
    <scope>NUCLEOTIDE SEQUENCE [LARGE SCALE GENOMIC DNA]</scope>
    <source>
        <strain evidence="2 3">DSM 2767</strain>
    </source>
</reference>